<evidence type="ECO:0000313" key="3">
    <source>
        <dbReference type="EMBL" id="OQO00377.1"/>
    </source>
</evidence>
<feature type="domain" description="Calcineurin-like phosphoesterase" evidence="2">
    <location>
        <begin position="41"/>
        <end position="306"/>
    </location>
</feature>
<keyword evidence="4" id="KW-1185">Reference proteome</keyword>
<dbReference type="Gene3D" id="3.60.21.10">
    <property type="match status" value="1"/>
</dbReference>
<dbReference type="GO" id="GO:0005737">
    <property type="term" value="C:cytoplasm"/>
    <property type="evidence" value="ECO:0007669"/>
    <property type="project" value="TreeGrafter"/>
</dbReference>
<dbReference type="InParanoid" id="A0A1V8SMH5"/>
<dbReference type="Pfam" id="PF00149">
    <property type="entry name" value="Metallophos"/>
    <property type="match status" value="1"/>
</dbReference>
<dbReference type="GO" id="GO:0016788">
    <property type="term" value="F:hydrolase activity, acting on ester bonds"/>
    <property type="evidence" value="ECO:0007669"/>
    <property type="project" value="TreeGrafter"/>
</dbReference>
<feature type="region of interest" description="Disordered" evidence="1">
    <location>
        <begin position="246"/>
        <end position="274"/>
    </location>
</feature>
<evidence type="ECO:0000256" key="1">
    <source>
        <dbReference type="SAM" id="MobiDB-lite"/>
    </source>
</evidence>
<dbReference type="InterPro" id="IPR004843">
    <property type="entry name" value="Calcineurin-like_PHP"/>
</dbReference>
<name>A0A1V8SMH5_9PEZI</name>
<dbReference type="AlphaFoldDB" id="A0A1V8SMH5"/>
<dbReference type="InterPro" id="IPR029052">
    <property type="entry name" value="Metallo-depent_PP-like"/>
</dbReference>
<evidence type="ECO:0000313" key="4">
    <source>
        <dbReference type="Proteomes" id="UP000192596"/>
    </source>
</evidence>
<dbReference type="Proteomes" id="UP000192596">
    <property type="component" value="Unassembled WGS sequence"/>
</dbReference>
<accession>A0A1V8SMH5</accession>
<dbReference type="OrthoDB" id="783096at2759"/>
<organism evidence="3 4">
    <name type="scientific">Cryoendolithus antarcticus</name>
    <dbReference type="NCBI Taxonomy" id="1507870"/>
    <lineage>
        <taxon>Eukaryota</taxon>
        <taxon>Fungi</taxon>
        <taxon>Dikarya</taxon>
        <taxon>Ascomycota</taxon>
        <taxon>Pezizomycotina</taxon>
        <taxon>Dothideomycetes</taxon>
        <taxon>Dothideomycetidae</taxon>
        <taxon>Cladosporiales</taxon>
        <taxon>Cladosporiaceae</taxon>
        <taxon>Cryoendolithus</taxon>
    </lineage>
</organism>
<dbReference type="PANTHER" id="PTHR32440">
    <property type="entry name" value="PHOSPHATASE DCR2-RELATED-RELATED"/>
    <property type="match status" value="1"/>
</dbReference>
<dbReference type="STRING" id="1507870.A0A1V8SMH5"/>
<evidence type="ECO:0000259" key="2">
    <source>
        <dbReference type="Pfam" id="PF00149"/>
    </source>
</evidence>
<reference evidence="4" key="1">
    <citation type="submission" date="2017-03" db="EMBL/GenBank/DDBJ databases">
        <title>Genomes of endolithic fungi from Antarctica.</title>
        <authorList>
            <person name="Coleine C."/>
            <person name="Masonjones S."/>
            <person name="Stajich J.E."/>
        </authorList>
    </citation>
    <scope>NUCLEOTIDE SEQUENCE [LARGE SCALE GENOMIC DNA]</scope>
    <source>
        <strain evidence="4">CCFEE 5527</strain>
    </source>
</reference>
<dbReference type="SUPFAM" id="SSF56300">
    <property type="entry name" value="Metallo-dependent phosphatases"/>
    <property type="match status" value="1"/>
</dbReference>
<sequence>MYLRFPPQFLLGATSLTSAHPGRQLLRFADDGTFQVSIFEDLHFGEAEDLEWGPQQDVNTTRVMNVILDSEQQQLVVLNGDLITGENTYRHNSSAYIDQIVAPLVQRGNYWASTYGNHDSDFNLSRSALFAREQHYANSLTANMVQTSNAGVTNYYLPVYSSDRQDRTPKLLIWFFDSRGGNQYQQQINGTGVPIPNWVDPSAVEWFTSTKQSLSRHYKNASIPSLAFVHIPVSAMLAFQQASAGVSPTREPGINDDNPLAPQGDAQGQGSVSGTTFTYGGQDVPFMQALLDTPGLMAVFSGHDHGDDWCMNWGSRLPGMNITGNGLDLCFGRHTGYGGYGTWMRGSRQVLVTESSLKERSVESWIRLEDGSESGRVVLNGTYGRDEYKPVEDKYS</sequence>
<dbReference type="PANTHER" id="PTHR32440:SF11">
    <property type="entry name" value="METALLOPHOSPHOESTERASE DOMAIN-CONTAINING PROTEIN"/>
    <property type="match status" value="1"/>
</dbReference>
<dbReference type="CDD" id="cd07383">
    <property type="entry name" value="MPP_Dcr2"/>
    <property type="match status" value="1"/>
</dbReference>
<comment type="caution">
    <text evidence="3">The sequence shown here is derived from an EMBL/GenBank/DDBJ whole genome shotgun (WGS) entry which is preliminary data.</text>
</comment>
<dbReference type="EMBL" id="NAJO01000035">
    <property type="protein sequence ID" value="OQO00377.1"/>
    <property type="molecule type" value="Genomic_DNA"/>
</dbReference>
<gene>
    <name evidence="3" type="ORF">B0A48_13725</name>
</gene>
<protein>
    <recommendedName>
        <fullName evidence="2">Calcineurin-like phosphoesterase domain-containing protein</fullName>
    </recommendedName>
</protein>
<proteinExistence type="predicted"/>